<evidence type="ECO:0000256" key="11">
    <source>
        <dbReference type="PROSITE-ProRule" id="PRU00076"/>
    </source>
</evidence>
<evidence type="ECO:0000313" key="15">
    <source>
        <dbReference type="Proteomes" id="UP000001554"/>
    </source>
</evidence>
<evidence type="ECO:0000256" key="12">
    <source>
        <dbReference type="SAM" id="MobiDB-lite"/>
    </source>
</evidence>
<feature type="region of interest" description="Disordered" evidence="12">
    <location>
        <begin position="1"/>
        <end position="22"/>
    </location>
</feature>
<keyword evidence="7" id="KW-1133">Transmembrane helix</keyword>
<dbReference type="InterPro" id="IPR000082">
    <property type="entry name" value="SEA_dom"/>
</dbReference>
<dbReference type="CDD" id="cd00053">
    <property type="entry name" value="EGF"/>
    <property type="match status" value="1"/>
</dbReference>
<dbReference type="FunFam" id="2.10.25.10:FF:000202">
    <property type="entry name" value="Multiple epidermal growth factor-like domains 8"/>
    <property type="match status" value="1"/>
</dbReference>
<dbReference type="GeneID" id="118425017"/>
<evidence type="ECO:0000313" key="16">
    <source>
        <dbReference type="RefSeq" id="XP_035689725.1"/>
    </source>
</evidence>
<proteinExistence type="predicted"/>
<evidence type="ECO:0000259" key="14">
    <source>
        <dbReference type="PROSITE" id="PS50026"/>
    </source>
</evidence>
<dbReference type="RefSeq" id="XP_035689725.1">
    <property type="nucleotide sequence ID" value="XM_035833832.1"/>
</dbReference>
<feature type="domain" description="EGF-like" evidence="14">
    <location>
        <begin position="305"/>
        <end position="345"/>
    </location>
</feature>
<dbReference type="GO" id="GO:0005201">
    <property type="term" value="F:extracellular matrix structural constituent"/>
    <property type="evidence" value="ECO:0000318"/>
    <property type="project" value="GO_Central"/>
</dbReference>
<dbReference type="GO" id="GO:0005576">
    <property type="term" value="C:extracellular region"/>
    <property type="evidence" value="ECO:0000318"/>
    <property type="project" value="GO_Central"/>
</dbReference>
<dbReference type="InterPro" id="IPR052235">
    <property type="entry name" value="Nephronectin_domain"/>
</dbReference>
<keyword evidence="3" id="KW-0812">Transmembrane</keyword>
<dbReference type="GO" id="GO:0016020">
    <property type="term" value="C:membrane"/>
    <property type="evidence" value="ECO:0007669"/>
    <property type="project" value="UniProtKB-SubCell"/>
</dbReference>
<dbReference type="SMART" id="SM00181">
    <property type="entry name" value="EGF"/>
    <property type="match status" value="8"/>
</dbReference>
<dbReference type="PROSITE" id="PS50026">
    <property type="entry name" value="EGF_3"/>
    <property type="match status" value="4"/>
</dbReference>
<name>A0A9J7LYB2_BRAFL</name>
<reference evidence="15" key="1">
    <citation type="journal article" date="2020" name="Nat. Ecol. Evol.">
        <title>Deeply conserved synteny resolves early events in vertebrate evolution.</title>
        <authorList>
            <person name="Simakov O."/>
            <person name="Marletaz F."/>
            <person name="Yue J.X."/>
            <person name="O'Connell B."/>
            <person name="Jenkins J."/>
            <person name="Brandt A."/>
            <person name="Calef R."/>
            <person name="Tung C.H."/>
            <person name="Huang T.K."/>
            <person name="Schmutz J."/>
            <person name="Satoh N."/>
            <person name="Yu J.K."/>
            <person name="Putnam N.H."/>
            <person name="Green R.E."/>
            <person name="Rokhsar D.S."/>
        </authorList>
    </citation>
    <scope>NUCLEOTIDE SEQUENCE [LARGE SCALE GENOMIC DNA]</scope>
    <source>
        <strain evidence="15">S238N-H82</strain>
    </source>
</reference>
<reference evidence="16" key="2">
    <citation type="submission" date="2025-08" db="UniProtKB">
        <authorList>
            <consortium name="RefSeq"/>
        </authorList>
    </citation>
    <scope>IDENTIFICATION</scope>
    <source>
        <strain evidence="16">S238N-H82</strain>
        <tissue evidence="16">Testes</tissue>
    </source>
</reference>
<organism evidence="15 16">
    <name type="scientific">Branchiostoma floridae</name>
    <name type="common">Florida lancelet</name>
    <name type="synonym">Amphioxus</name>
    <dbReference type="NCBI Taxonomy" id="7739"/>
    <lineage>
        <taxon>Eukaryota</taxon>
        <taxon>Metazoa</taxon>
        <taxon>Chordata</taxon>
        <taxon>Cephalochordata</taxon>
        <taxon>Leptocardii</taxon>
        <taxon>Amphioxiformes</taxon>
        <taxon>Branchiostomatidae</taxon>
        <taxon>Branchiostoma</taxon>
    </lineage>
</organism>
<dbReference type="PROSITE" id="PS00010">
    <property type="entry name" value="ASX_HYDROXYL"/>
    <property type="match status" value="2"/>
</dbReference>
<dbReference type="Pfam" id="PF07645">
    <property type="entry name" value="EGF_CA"/>
    <property type="match status" value="3"/>
</dbReference>
<dbReference type="OrthoDB" id="10034015at2759"/>
<evidence type="ECO:0000256" key="8">
    <source>
        <dbReference type="ARBA" id="ARBA00023136"/>
    </source>
</evidence>
<feature type="domain" description="EGF-like" evidence="14">
    <location>
        <begin position="601"/>
        <end position="641"/>
    </location>
</feature>
<comment type="subcellular location">
    <subcellularLocation>
        <location evidence="1">Membrane</location>
        <topology evidence="1">Single-pass type I membrane protein</topology>
    </subcellularLocation>
</comment>
<dbReference type="GO" id="GO:0071944">
    <property type="term" value="C:cell periphery"/>
    <property type="evidence" value="ECO:0007669"/>
    <property type="project" value="UniProtKB-ARBA"/>
</dbReference>
<dbReference type="PANTHER" id="PTHR24050:SF28">
    <property type="entry name" value="UROMODULIN-LIKE"/>
    <property type="match status" value="1"/>
</dbReference>
<evidence type="ECO:0000256" key="6">
    <source>
        <dbReference type="ARBA" id="ARBA00022837"/>
    </source>
</evidence>
<keyword evidence="2 11" id="KW-0245">EGF-like domain</keyword>
<dbReference type="SUPFAM" id="SSF57184">
    <property type="entry name" value="Growth factor receptor domain"/>
    <property type="match status" value="2"/>
</dbReference>
<keyword evidence="9" id="KW-1015">Disulfide bond</keyword>
<sequence>MSSTTPTVMRTPAVSSTSSVGAQSTTAGGGCGRCHPIWATCVNGTCICLPGYNGNGVICEDINECDDRPGPCHPRWARCTNTNGSYSCACVSGFRGNGVDCTDIDECAETLDDCHRTRGYCDNFEGGYDCYCISRYPRGNGRKYCVRDIIVYVSVRAIGYPFLPAYRDKTSNAFIGLRNWLLPMISSILQPIMYQPNIYYGVHSVDLNEVRDGSFVAIFEVNVTEPALPELEDLVVNVTKGGQLGNLTIQANRTTIGDVSLLVAIEQCFLGTHDCHDNATCTDTYFSWDCTCNPGFTGNGTWCDDIDECSLGIDDCHDNATCTNTIGSYYCTCNMGTIGNGTYCEVVESEYISFKVLGLNLTLDYENSSSAAYQDLKNQMELLVADEVDGVVAVRVIDIRTPDTGVVLQVDFAESSRDEVRSNVFSAANDDRLGPLTVDGNATTFGDISLLVALPECEDGSHNCTGNTDCVEEYLYFSCACKEGFVFNGTSCEAARSNYISFKILDLDPTKDYENKTSADYLELTELLEELVRNITGDIVSVDLFDVRLPDAGVIFQINTTVSDVDDIKRAVFMEASDNKLGPFTLEGNATTFGPISLLVALPECTDGTNNCSTNADCVEEYLYFSCVCSDGFVFNGTDCEAVESNYISFKILDLDPTKDYENKTSADYLELTELLEQLVRNITGDILSVDLFAVRLPDAGVIFQINATVSEVEDVQRSVFNEAADNQLGPFTLEGNATTFGPISLLVALPECTDGSNNCSTNTDCVEEYLYFSCVCSDGFVFNGTGCEAVESNYISFKVLDLDPTKDYENKTSADYLELTALLEELVRNITDFQTQG</sequence>
<dbReference type="InterPro" id="IPR000742">
    <property type="entry name" value="EGF"/>
</dbReference>
<dbReference type="GO" id="GO:0048513">
    <property type="term" value="P:animal organ development"/>
    <property type="evidence" value="ECO:0007669"/>
    <property type="project" value="UniProtKB-ARBA"/>
</dbReference>
<evidence type="ECO:0000256" key="4">
    <source>
        <dbReference type="ARBA" id="ARBA00022729"/>
    </source>
</evidence>
<dbReference type="InterPro" id="IPR000152">
    <property type="entry name" value="EGF-type_Asp/Asn_hydroxyl_site"/>
</dbReference>
<dbReference type="Proteomes" id="UP000001554">
    <property type="component" value="Chromosome 10"/>
</dbReference>
<evidence type="ECO:0000256" key="5">
    <source>
        <dbReference type="ARBA" id="ARBA00022737"/>
    </source>
</evidence>
<dbReference type="CDD" id="cd00054">
    <property type="entry name" value="EGF_CA"/>
    <property type="match status" value="2"/>
</dbReference>
<evidence type="ECO:0000256" key="10">
    <source>
        <dbReference type="ARBA" id="ARBA00023180"/>
    </source>
</evidence>
<keyword evidence="6" id="KW-0106">Calcium</keyword>
<dbReference type="Pfam" id="PF12947">
    <property type="entry name" value="EGF_3"/>
    <property type="match status" value="3"/>
</dbReference>
<dbReference type="OMA" id="VALPECT"/>
<keyword evidence="10" id="KW-0325">Glycoprotein</keyword>
<keyword evidence="4" id="KW-0732">Signal</keyword>
<dbReference type="InterPro" id="IPR049883">
    <property type="entry name" value="NOTCH1_EGF-like"/>
</dbReference>
<evidence type="ECO:0000259" key="13">
    <source>
        <dbReference type="PROSITE" id="PS50024"/>
    </source>
</evidence>
<dbReference type="InterPro" id="IPR018097">
    <property type="entry name" value="EGF_Ca-bd_CS"/>
</dbReference>
<dbReference type="PROSITE" id="PS50024">
    <property type="entry name" value="SEA"/>
    <property type="match status" value="1"/>
</dbReference>
<dbReference type="PROSITE" id="PS01187">
    <property type="entry name" value="EGF_CA"/>
    <property type="match status" value="2"/>
</dbReference>
<dbReference type="InterPro" id="IPR001881">
    <property type="entry name" value="EGF-like_Ca-bd_dom"/>
</dbReference>
<comment type="caution">
    <text evidence="11">Lacks conserved residue(s) required for the propagation of feature annotation.</text>
</comment>
<feature type="domain" description="SEA" evidence="13">
    <location>
        <begin position="346"/>
        <end position="450"/>
    </location>
</feature>
<keyword evidence="15" id="KW-1185">Reference proteome</keyword>
<dbReference type="GO" id="GO:0005509">
    <property type="term" value="F:calcium ion binding"/>
    <property type="evidence" value="ECO:0007669"/>
    <property type="project" value="InterPro"/>
</dbReference>
<evidence type="ECO:0000256" key="7">
    <source>
        <dbReference type="ARBA" id="ARBA00022989"/>
    </source>
</evidence>
<dbReference type="FunFam" id="2.10.25.10:FF:000038">
    <property type="entry name" value="Fibrillin 2"/>
    <property type="match status" value="1"/>
</dbReference>
<dbReference type="KEGG" id="bfo:118425017"/>
<dbReference type="PROSITE" id="PS01186">
    <property type="entry name" value="EGF_2"/>
    <property type="match status" value="5"/>
</dbReference>
<dbReference type="PANTHER" id="PTHR24050">
    <property type="entry name" value="PA14 DOMAIN-CONTAINING PROTEIN"/>
    <property type="match status" value="1"/>
</dbReference>
<evidence type="ECO:0000256" key="3">
    <source>
        <dbReference type="ARBA" id="ARBA00022692"/>
    </source>
</evidence>
<dbReference type="InterPro" id="IPR036364">
    <property type="entry name" value="SEA_dom_sf"/>
</dbReference>
<dbReference type="AlphaFoldDB" id="A0A9J7LYB2"/>
<protein>
    <submittedName>
        <fullName evidence="16">Uncharacterized protein LOC118425017</fullName>
    </submittedName>
</protein>
<dbReference type="GO" id="GO:0048731">
    <property type="term" value="P:system development"/>
    <property type="evidence" value="ECO:0007669"/>
    <property type="project" value="UniProtKB-ARBA"/>
</dbReference>
<dbReference type="SMART" id="SM00179">
    <property type="entry name" value="EGF_CA"/>
    <property type="match status" value="6"/>
</dbReference>
<keyword evidence="5" id="KW-0677">Repeat</keyword>
<dbReference type="InterPro" id="IPR009030">
    <property type="entry name" value="Growth_fac_rcpt_cys_sf"/>
</dbReference>
<keyword evidence="8" id="KW-0472">Membrane</keyword>
<evidence type="ECO:0000256" key="1">
    <source>
        <dbReference type="ARBA" id="ARBA00004479"/>
    </source>
</evidence>
<gene>
    <name evidence="16" type="primary">LOC118425017</name>
</gene>
<accession>A0A9J7LYB2</accession>
<feature type="domain" description="EGF-like" evidence="14">
    <location>
        <begin position="61"/>
        <end position="102"/>
    </location>
</feature>
<evidence type="ECO:0000256" key="9">
    <source>
        <dbReference type="ARBA" id="ARBA00023157"/>
    </source>
</evidence>
<dbReference type="InterPro" id="IPR024731">
    <property type="entry name" value="NELL2-like_EGF"/>
</dbReference>
<evidence type="ECO:0000256" key="2">
    <source>
        <dbReference type="ARBA" id="ARBA00022536"/>
    </source>
</evidence>
<feature type="domain" description="EGF-like" evidence="14">
    <location>
        <begin position="264"/>
        <end position="304"/>
    </location>
</feature>
<dbReference type="Gene3D" id="2.10.25.10">
    <property type="entry name" value="Laminin"/>
    <property type="match status" value="6"/>
</dbReference>
<dbReference type="SUPFAM" id="SSF82671">
    <property type="entry name" value="SEA domain"/>
    <property type="match status" value="1"/>
</dbReference>